<dbReference type="InParanoid" id="F4WG29"/>
<reference evidence="1" key="1">
    <citation type="submission" date="2011-02" db="EMBL/GenBank/DDBJ databases">
        <title>The genome of the leaf-cutting ant Acromyrmex echinatior suggests key adaptations to social evolution and fungus farming.</title>
        <authorList>
            <person name="Nygaard S."/>
            <person name="Zhang G."/>
        </authorList>
    </citation>
    <scope>NUCLEOTIDE SEQUENCE</scope>
</reference>
<organism evidence="2">
    <name type="scientific">Acromyrmex echinatior</name>
    <name type="common">Panamanian leafcutter ant</name>
    <name type="synonym">Acromyrmex octospinosus echinatior</name>
    <dbReference type="NCBI Taxonomy" id="103372"/>
    <lineage>
        <taxon>Eukaryota</taxon>
        <taxon>Metazoa</taxon>
        <taxon>Ecdysozoa</taxon>
        <taxon>Arthropoda</taxon>
        <taxon>Hexapoda</taxon>
        <taxon>Insecta</taxon>
        <taxon>Pterygota</taxon>
        <taxon>Neoptera</taxon>
        <taxon>Endopterygota</taxon>
        <taxon>Hymenoptera</taxon>
        <taxon>Apocrita</taxon>
        <taxon>Aculeata</taxon>
        <taxon>Formicoidea</taxon>
        <taxon>Formicidae</taxon>
        <taxon>Myrmicinae</taxon>
        <taxon>Acromyrmex</taxon>
    </lineage>
</organism>
<gene>
    <name evidence="1" type="ORF">G5I_04601</name>
</gene>
<evidence type="ECO:0000313" key="1">
    <source>
        <dbReference type="EMBL" id="EGI66796.1"/>
    </source>
</evidence>
<dbReference type="Proteomes" id="UP000007755">
    <property type="component" value="Unassembled WGS sequence"/>
</dbReference>
<proteinExistence type="predicted"/>
<name>F4WG29_ACREC</name>
<accession>F4WG29</accession>
<dbReference type="EMBL" id="GL888128">
    <property type="protein sequence ID" value="EGI66796.1"/>
    <property type="molecule type" value="Genomic_DNA"/>
</dbReference>
<sequence>MEGANFEALSGYEKIRIIGDECFSNHFDGFEVKSSCYVACNHFTQQASTSKLNAKLVTGIRHRLASKRSRCRYIQKGLSFSRDHSSRKGHFYLDLNHGSSGFQRDRTHARFRTEESIKRDGRTNYSQLGSLVKG</sequence>
<protein>
    <submittedName>
        <fullName evidence="1">Uncharacterized protein</fullName>
    </submittedName>
</protein>
<keyword evidence="2" id="KW-1185">Reference proteome</keyword>
<evidence type="ECO:0000313" key="2">
    <source>
        <dbReference type="Proteomes" id="UP000007755"/>
    </source>
</evidence>
<dbReference type="AlphaFoldDB" id="F4WG29"/>